<name>A0ABU6TW28_9FABA</name>
<gene>
    <name evidence="2" type="ORF">PIB30_094613</name>
</gene>
<proteinExistence type="predicted"/>
<feature type="region of interest" description="Disordered" evidence="1">
    <location>
        <begin position="1"/>
        <end position="105"/>
    </location>
</feature>
<evidence type="ECO:0000313" key="3">
    <source>
        <dbReference type="Proteomes" id="UP001341840"/>
    </source>
</evidence>
<protein>
    <submittedName>
        <fullName evidence="2">Uncharacterized protein</fullName>
    </submittedName>
</protein>
<feature type="compositionally biased region" description="Basic and acidic residues" evidence="1">
    <location>
        <begin position="83"/>
        <end position="99"/>
    </location>
</feature>
<accession>A0ABU6TW28</accession>
<evidence type="ECO:0000256" key="1">
    <source>
        <dbReference type="SAM" id="MobiDB-lite"/>
    </source>
</evidence>
<dbReference type="EMBL" id="JASCZI010092723">
    <property type="protein sequence ID" value="MED6152704.1"/>
    <property type="molecule type" value="Genomic_DNA"/>
</dbReference>
<comment type="caution">
    <text evidence="2">The sequence shown here is derived from an EMBL/GenBank/DDBJ whole genome shotgun (WGS) entry which is preliminary data.</text>
</comment>
<dbReference type="Proteomes" id="UP001341840">
    <property type="component" value="Unassembled WGS sequence"/>
</dbReference>
<keyword evidence="3" id="KW-1185">Reference proteome</keyword>
<feature type="compositionally biased region" description="Polar residues" evidence="1">
    <location>
        <begin position="56"/>
        <end position="67"/>
    </location>
</feature>
<organism evidence="2 3">
    <name type="scientific">Stylosanthes scabra</name>
    <dbReference type="NCBI Taxonomy" id="79078"/>
    <lineage>
        <taxon>Eukaryota</taxon>
        <taxon>Viridiplantae</taxon>
        <taxon>Streptophyta</taxon>
        <taxon>Embryophyta</taxon>
        <taxon>Tracheophyta</taxon>
        <taxon>Spermatophyta</taxon>
        <taxon>Magnoliopsida</taxon>
        <taxon>eudicotyledons</taxon>
        <taxon>Gunneridae</taxon>
        <taxon>Pentapetalae</taxon>
        <taxon>rosids</taxon>
        <taxon>fabids</taxon>
        <taxon>Fabales</taxon>
        <taxon>Fabaceae</taxon>
        <taxon>Papilionoideae</taxon>
        <taxon>50 kb inversion clade</taxon>
        <taxon>dalbergioids sensu lato</taxon>
        <taxon>Dalbergieae</taxon>
        <taxon>Pterocarpus clade</taxon>
        <taxon>Stylosanthes</taxon>
    </lineage>
</organism>
<feature type="non-terminal residue" evidence="2">
    <location>
        <position position="1"/>
    </location>
</feature>
<reference evidence="2 3" key="1">
    <citation type="journal article" date="2023" name="Plants (Basel)">
        <title>Bridging the Gap: Combining Genomics and Transcriptomics Approaches to Understand Stylosanthes scabra, an Orphan Legume from the Brazilian Caatinga.</title>
        <authorList>
            <person name="Ferreira-Neto J.R.C."/>
            <person name="da Silva M.D."/>
            <person name="Binneck E."/>
            <person name="de Melo N.F."/>
            <person name="da Silva R.H."/>
            <person name="de Melo A.L.T.M."/>
            <person name="Pandolfi V."/>
            <person name="Bustamante F.O."/>
            <person name="Brasileiro-Vidal A.C."/>
            <person name="Benko-Iseppon A.M."/>
        </authorList>
    </citation>
    <scope>NUCLEOTIDE SEQUENCE [LARGE SCALE GENOMIC DNA]</scope>
    <source>
        <tissue evidence="2">Leaves</tissue>
    </source>
</reference>
<sequence length="154" mass="16793">PTKKNHPPPQPNTHPHSEPILTPLPPINLSHFPPLPSCPVFTRAPPMKSPDHHQENWVNPSPTSPTLDSGDIIGTGNMMLLDKPPDSDPPEGMREETEFGSRSSEPLVAAMEVVDGEYGECGATDAKELPIEEEEMFAADAEENLVERQEMIGA</sequence>
<evidence type="ECO:0000313" key="2">
    <source>
        <dbReference type="EMBL" id="MED6152704.1"/>
    </source>
</evidence>